<evidence type="ECO:0000313" key="3">
    <source>
        <dbReference type="Proteomes" id="UP000322667"/>
    </source>
</evidence>
<feature type="transmembrane region" description="Helical" evidence="1">
    <location>
        <begin position="78"/>
        <end position="111"/>
    </location>
</feature>
<evidence type="ECO:0008006" key="4">
    <source>
        <dbReference type="Google" id="ProtNLM"/>
    </source>
</evidence>
<keyword evidence="1" id="KW-0472">Membrane</keyword>
<proteinExistence type="predicted"/>
<evidence type="ECO:0000313" key="2">
    <source>
        <dbReference type="EMBL" id="TYH87128.1"/>
    </source>
</evidence>
<keyword evidence="1" id="KW-0812">Transmembrane</keyword>
<organism evidence="2 3">
    <name type="scientific">Gossypium tomentosum</name>
    <name type="common">Hawaiian cotton</name>
    <name type="synonym">Gossypium sandvicense</name>
    <dbReference type="NCBI Taxonomy" id="34277"/>
    <lineage>
        <taxon>Eukaryota</taxon>
        <taxon>Viridiplantae</taxon>
        <taxon>Streptophyta</taxon>
        <taxon>Embryophyta</taxon>
        <taxon>Tracheophyta</taxon>
        <taxon>Spermatophyta</taxon>
        <taxon>Magnoliopsida</taxon>
        <taxon>eudicotyledons</taxon>
        <taxon>Gunneridae</taxon>
        <taxon>Pentapetalae</taxon>
        <taxon>rosids</taxon>
        <taxon>malvids</taxon>
        <taxon>Malvales</taxon>
        <taxon>Malvaceae</taxon>
        <taxon>Malvoideae</taxon>
        <taxon>Gossypium</taxon>
    </lineage>
</organism>
<sequence>MGCWLLQVGFSGRPGRVRSARLKKLFSFFFFFFSSFFFLSSSFFLFSSFPSFPISPRRCSSQPDATVDSGGGALLSPLFFFFFSFFSFLSLLFFIFYFCVFALLFICWLYLSLIGRRTTTAGGEGRRWTRRLQVAREG</sequence>
<protein>
    <recommendedName>
        <fullName evidence="4">Transmembrane protein</fullName>
    </recommendedName>
</protein>
<gene>
    <name evidence="2" type="ORF">ES332_D01G094700v1</name>
</gene>
<dbReference type="AlphaFoldDB" id="A0A5D2M721"/>
<evidence type="ECO:0000256" key="1">
    <source>
        <dbReference type="SAM" id="Phobius"/>
    </source>
</evidence>
<reference evidence="2 3" key="1">
    <citation type="submission" date="2019-07" db="EMBL/GenBank/DDBJ databases">
        <title>WGS assembly of Gossypium tomentosum.</title>
        <authorList>
            <person name="Chen Z.J."/>
            <person name="Sreedasyam A."/>
            <person name="Ando A."/>
            <person name="Song Q."/>
            <person name="De L."/>
            <person name="Hulse-Kemp A."/>
            <person name="Ding M."/>
            <person name="Ye W."/>
            <person name="Kirkbride R."/>
            <person name="Jenkins J."/>
            <person name="Plott C."/>
            <person name="Lovell J."/>
            <person name="Lin Y.-M."/>
            <person name="Vaughn R."/>
            <person name="Liu B."/>
            <person name="Li W."/>
            <person name="Simpson S."/>
            <person name="Scheffler B."/>
            <person name="Saski C."/>
            <person name="Grover C."/>
            <person name="Hu G."/>
            <person name="Conover J."/>
            <person name="Carlson J."/>
            <person name="Shu S."/>
            <person name="Boston L."/>
            <person name="Williams M."/>
            <person name="Peterson D."/>
            <person name="Mcgee K."/>
            <person name="Jones D."/>
            <person name="Wendel J."/>
            <person name="Stelly D."/>
            <person name="Grimwood J."/>
            <person name="Schmutz J."/>
        </authorList>
    </citation>
    <scope>NUCLEOTIDE SEQUENCE [LARGE SCALE GENOMIC DNA]</scope>
    <source>
        <strain evidence="2">7179.01</strain>
    </source>
</reference>
<keyword evidence="3" id="KW-1185">Reference proteome</keyword>
<keyword evidence="1" id="KW-1133">Transmembrane helix</keyword>
<accession>A0A5D2M721</accession>
<feature type="transmembrane region" description="Helical" evidence="1">
    <location>
        <begin position="25"/>
        <end position="46"/>
    </location>
</feature>
<name>A0A5D2M721_GOSTO</name>
<dbReference type="Proteomes" id="UP000322667">
    <property type="component" value="Chromosome D01"/>
</dbReference>
<dbReference type="EMBL" id="CM017623">
    <property type="protein sequence ID" value="TYH87128.1"/>
    <property type="molecule type" value="Genomic_DNA"/>
</dbReference>